<accession>A0A6J2K3S6</accession>
<proteinExistence type="predicted"/>
<dbReference type="KEGG" id="bman:114247522"/>
<evidence type="ECO:0000259" key="2">
    <source>
        <dbReference type="Pfam" id="PF23055"/>
    </source>
</evidence>
<organism evidence="3 4">
    <name type="scientific">Bombyx mandarina</name>
    <name type="common">Wild silk moth</name>
    <name type="synonym">Wild silkworm</name>
    <dbReference type="NCBI Taxonomy" id="7092"/>
    <lineage>
        <taxon>Eukaryota</taxon>
        <taxon>Metazoa</taxon>
        <taxon>Ecdysozoa</taxon>
        <taxon>Arthropoda</taxon>
        <taxon>Hexapoda</taxon>
        <taxon>Insecta</taxon>
        <taxon>Pterygota</taxon>
        <taxon>Neoptera</taxon>
        <taxon>Endopterygota</taxon>
        <taxon>Lepidoptera</taxon>
        <taxon>Glossata</taxon>
        <taxon>Ditrysia</taxon>
        <taxon>Bombycoidea</taxon>
        <taxon>Bombycidae</taxon>
        <taxon>Bombycinae</taxon>
        <taxon>Bombyx</taxon>
    </lineage>
</organism>
<dbReference type="InterPro" id="IPR055469">
    <property type="entry name" value="DUF7041"/>
</dbReference>
<dbReference type="OrthoDB" id="6260718at2759"/>
<sequence length="267" mass="29959">MANKDDNKDGDSNVNRVGVRVPAFYPTKPELWFAALESQFALAKVTQDETKYHYAISQLEANYAEIVEDVITSPAAADKYQRLKTVLIKRLTQSRERQVMQLLNHEELGDRKPSIFLRHLKQLAGPGVPDDFIRTVWTSRLPSGVQTIIASQSKLQLEEVSELADQIMDIAAPGLQVATASASSTTGDQQIAALTKQVQALSAKLDRMSRPRDRSTYRRRGRSSSTSTRSQSNYRKFPTCWYHMKHGSKAHKCVKPCDYAGKETGSR</sequence>
<dbReference type="Pfam" id="PF23055">
    <property type="entry name" value="DUF7041"/>
    <property type="match status" value="1"/>
</dbReference>
<feature type="region of interest" description="Disordered" evidence="1">
    <location>
        <begin position="202"/>
        <end position="232"/>
    </location>
</feature>
<name>A0A6J2K3S6_BOMMA</name>
<evidence type="ECO:0000313" key="3">
    <source>
        <dbReference type="Proteomes" id="UP000504629"/>
    </source>
</evidence>
<keyword evidence="3" id="KW-1185">Reference proteome</keyword>
<dbReference type="PANTHER" id="PTHR33327:SF3">
    <property type="entry name" value="RNA-DIRECTED DNA POLYMERASE"/>
    <property type="match status" value="1"/>
</dbReference>
<reference evidence="4" key="1">
    <citation type="submission" date="2025-08" db="UniProtKB">
        <authorList>
            <consortium name="RefSeq"/>
        </authorList>
    </citation>
    <scope>IDENTIFICATION</scope>
    <source>
        <tissue evidence="4">Silk gland</tissue>
    </source>
</reference>
<protein>
    <submittedName>
        <fullName evidence="4">Uncharacterized protein LOC114247522</fullName>
    </submittedName>
</protein>
<feature type="domain" description="DUF7041" evidence="2">
    <location>
        <begin position="21"/>
        <end position="104"/>
    </location>
</feature>
<dbReference type="GeneID" id="114247522"/>
<feature type="compositionally biased region" description="Low complexity" evidence="1">
    <location>
        <begin position="223"/>
        <end position="232"/>
    </location>
</feature>
<evidence type="ECO:0000313" key="4">
    <source>
        <dbReference type="RefSeq" id="XP_028036308.1"/>
    </source>
</evidence>
<feature type="compositionally biased region" description="Basic and acidic residues" evidence="1">
    <location>
        <begin position="204"/>
        <end position="216"/>
    </location>
</feature>
<evidence type="ECO:0000256" key="1">
    <source>
        <dbReference type="SAM" id="MobiDB-lite"/>
    </source>
</evidence>
<dbReference type="PANTHER" id="PTHR33327">
    <property type="entry name" value="ENDONUCLEASE"/>
    <property type="match status" value="1"/>
</dbReference>
<dbReference type="Proteomes" id="UP000504629">
    <property type="component" value="Unplaced"/>
</dbReference>
<dbReference type="RefSeq" id="XP_028036308.1">
    <property type="nucleotide sequence ID" value="XM_028180507.1"/>
</dbReference>
<gene>
    <name evidence="4" type="primary">LOC114247522</name>
</gene>
<dbReference type="AlphaFoldDB" id="A0A6J2K3S6"/>